<dbReference type="PANTHER" id="PTHR24394:SF0">
    <property type="entry name" value="ZINC FINGER AND BTB DOMAIN-CONTAINING PROTEIN 40"/>
    <property type="match status" value="1"/>
</dbReference>
<evidence type="ECO:0000313" key="8">
    <source>
        <dbReference type="Proteomes" id="UP000504611"/>
    </source>
</evidence>
<proteinExistence type="predicted"/>
<evidence type="ECO:0000256" key="4">
    <source>
        <dbReference type="ARBA" id="ARBA00022833"/>
    </source>
</evidence>
<feature type="compositionally biased region" description="Polar residues" evidence="6">
    <location>
        <begin position="76"/>
        <end position="103"/>
    </location>
</feature>
<evidence type="ECO:0000256" key="3">
    <source>
        <dbReference type="ARBA" id="ARBA00022771"/>
    </source>
</evidence>
<keyword evidence="1" id="KW-0479">Metal-binding</keyword>
<keyword evidence="5" id="KW-0539">Nucleus</keyword>
<dbReference type="KEGG" id="ncc:104959244"/>
<feature type="non-terminal residue" evidence="9">
    <location>
        <position position="1"/>
    </location>
</feature>
<dbReference type="GO" id="GO:0000981">
    <property type="term" value="F:DNA-binding transcription factor activity, RNA polymerase II-specific"/>
    <property type="evidence" value="ECO:0007669"/>
    <property type="project" value="TreeGrafter"/>
</dbReference>
<name>A0A6I9PEU7_9TELE</name>
<keyword evidence="2" id="KW-0677">Repeat</keyword>
<organism evidence="8 9">
    <name type="scientific">Notothenia coriiceps</name>
    <name type="common">black rockcod</name>
    <dbReference type="NCBI Taxonomy" id="8208"/>
    <lineage>
        <taxon>Eukaryota</taxon>
        <taxon>Metazoa</taxon>
        <taxon>Chordata</taxon>
        <taxon>Craniata</taxon>
        <taxon>Vertebrata</taxon>
        <taxon>Euteleostomi</taxon>
        <taxon>Actinopterygii</taxon>
        <taxon>Neopterygii</taxon>
        <taxon>Teleostei</taxon>
        <taxon>Neoteleostei</taxon>
        <taxon>Acanthomorphata</taxon>
        <taxon>Eupercaria</taxon>
        <taxon>Perciformes</taxon>
        <taxon>Notothenioidei</taxon>
        <taxon>Nototheniidae</taxon>
        <taxon>Notothenia</taxon>
    </lineage>
</organism>
<dbReference type="RefSeq" id="XP_010785413.1">
    <property type="nucleotide sequence ID" value="XM_010787111.1"/>
</dbReference>
<evidence type="ECO:0000256" key="5">
    <source>
        <dbReference type="ARBA" id="ARBA00023242"/>
    </source>
</evidence>
<dbReference type="PANTHER" id="PTHR24394">
    <property type="entry name" value="ZINC FINGER PROTEIN"/>
    <property type="match status" value="1"/>
</dbReference>
<dbReference type="OrthoDB" id="9931612at2759"/>
<feature type="compositionally biased region" description="Basic and acidic residues" evidence="6">
    <location>
        <begin position="104"/>
        <end position="118"/>
    </location>
</feature>
<dbReference type="Proteomes" id="UP000504611">
    <property type="component" value="Unplaced"/>
</dbReference>
<dbReference type="GO" id="GO:0005634">
    <property type="term" value="C:nucleus"/>
    <property type="evidence" value="ECO:0007669"/>
    <property type="project" value="TreeGrafter"/>
</dbReference>
<dbReference type="Gene3D" id="3.30.710.10">
    <property type="entry name" value="Potassium Channel Kv1.1, Chain A"/>
    <property type="match status" value="1"/>
</dbReference>
<evidence type="ECO:0000256" key="1">
    <source>
        <dbReference type="ARBA" id="ARBA00022723"/>
    </source>
</evidence>
<gene>
    <name evidence="9" type="primary">LOC104959244</name>
</gene>
<protein>
    <submittedName>
        <fullName evidence="9">Zinc finger and BTB domain-containing protein 40-like</fullName>
    </submittedName>
</protein>
<feature type="region of interest" description="Disordered" evidence="6">
    <location>
        <begin position="76"/>
        <end position="135"/>
    </location>
</feature>
<evidence type="ECO:0000256" key="2">
    <source>
        <dbReference type="ARBA" id="ARBA00022737"/>
    </source>
</evidence>
<accession>A0A6I9PEU7</accession>
<dbReference type="GeneID" id="104959244"/>
<keyword evidence="4" id="KW-0862">Zinc</keyword>
<dbReference type="AlphaFoldDB" id="A0A6I9PEU7"/>
<dbReference type="InterPro" id="IPR000210">
    <property type="entry name" value="BTB/POZ_dom"/>
</dbReference>
<dbReference type="GO" id="GO:0008270">
    <property type="term" value="F:zinc ion binding"/>
    <property type="evidence" value="ECO:0007669"/>
    <property type="project" value="UniProtKB-KW"/>
</dbReference>
<keyword evidence="8" id="KW-1185">Reference proteome</keyword>
<dbReference type="InterPro" id="IPR011333">
    <property type="entry name" value="SKP1/BTB/POZ_sf"/>
</dbReference>
<feature type="non-terminal residue" evidence="9">
    <location>
        <position position="135"/>
    </location>
</feature>
<sequence>IFSVRSLLEGSDTISIDTAMVSSQEFGCLLDMVYTGKLPLGKHNVSRIVAAADSLQMFDVAVGFKNILTSLVNQQTPVHSTHTPSLPVINQVQSMNTDGSASPSKEDTTSDKTERESESEAAEEPACKRSCVQNS</sequence>
<dbReference type="SUPFAM" id="SSF54695">
    <property type="entry name" value="POZ domain"/>
    <property type="match status" value="1"/>
</dbReference>
<evidence type="ECO:0000256" key="6">
    <source>
        <dbReference type="SAM" id="MobiDB-lite"/>
    </source>
</evidence>
<dbReference type="Pfam" id="PF00651">
    <property type="entry name" value="BTB"/>
    <property type="match status" value="1"/>
</dbReference>
<reference evidence="9" key="1">
    <citation type="submission" date="2025-08" db="UniProtKB">
        <authorList>
            <consortium name="RefSeq"/>
        </authorList>
    </citation>
    <scope>IDENTIFICATION</scope>
    <source>
        <tissue evidence="9">Muscle</tissue>
    </source>
</reference>
<feature type="domain" description="BTB" evidence="7">
    <location>
        <begin position="12"/>
        <end position="61"/>
    </location>
</feature>
<keyword evidence="3" id="KW-0863">Zinc-finger</keyword>
<evidence type="ECO:0000259" key="7">
    <source>
        <dbReference type="Pfam" id="PF00651"/>
    </source>
</evidence>
<evidence type="ECO:0000313" key="9">
    <source>
        <dbReference type="RefSeq" id="XP_010785413.1"/>
    </source>
</evidence>